<keyword evidence="3" id="KW-1003">Cell membrane</keyword>
<dbReference type="InterPro" id="IPR001036">
    <property type="entry name" value="Acrflvin-R"/>
</dbReference>
<gene>
    <name evidence="9" type="ORF">D3272_05710</name>
</gene>
<organism evidence="9 10">
    <name type="scientific">Lichenibacterium ramalinae</name>
    <dbReference type="NCBI Taxonomy" id="2316527"/>
    <lineage>
        <taxon>Bacteria</taxon>
        <taxon>Pseudomonadati</taxon>
        <taxon>Pseudomonadota</taxon>
        <taxon>Alphaproteobacteria</taxon>
        <taxon>Hyphomicrobiales</taxon>
        <taxon>Lichenihabitantaceae</taxon>
        <taxon>Lichenibacterium</taxon>
    </lineage>
</organism>
<evidence type="ECO:0000256" key="2">
    <source>
        <dbReference type="ARBA" id="ARBA00022448"/>
    </source>
</evidence>
<dbReference type="OrthoDB" id="9807350at2"/>
<dbReference type="Gene3D" id="3.30.70.1430">
    <property type="entry name" value="Multidrug efflux transporter AcrB pore domain"/>
    <property type="match status" value="2"/>
</dbReference>
<keyword evidence="5 8" id="KW-0812">Transmembrane</keyword>
<feature type="transmembrane region" description="Helical" evidence="8">
    <location>
        <begin position="431"/>
        <end position="451"/>
    </location>
</feature>
<keyword evidence="2" id="KW-0813">Transport</keyword>
<accession>A0A4V1RJ06</accession>
<dbReference type="GO" id="GO:0042910">
    <property type="term" value="F:xenobiotic transmembrane transporter activity"/>
    <property type="evidence" value="ECO:0007669"/>
    <property type="project" value="TreeGrafter"/>
</dbReference>
<dbReference type="Pfam" id="PF00873">
    <property type="entry name" value="ACR_tran"/>
    <property type="match status" value="1"/>
</dbReference>
<dbReference type="Proteomes" id="UP000289411">
    <property type="component" value="Unassembled WGS sequence"/>
</dbReference>
<dbReference type="InterPro" id="IPR027463">
    <property type="entry name" value="AcrB_DN_DC_subdom"/>
</dbReference>
<evidence type="ECO:0000256" key="5">
    <source>
        <dbReference type="ARBA" id="ARBA00022692"/>
    </source>
</evidence>
<name>A0A4V1RJ06_9HYPH</name>
<dbReference type="FunFam" id="1.20.1640.10:FF:000001">
    <property type="entry name" value="Efflux pump membrane transporter"/>
    <property type="match status" value="1"/>
</dbReference>
<evidence type="ECO:0000313" key="9">
    <source>
        <dbReference type="EMBL" id="RYB06461.1"/>
    </source>
</evidence>
<dbReference type="PANTHER" id="PTHR32063:SF78">
    <property type="entry name" value="ACRB_ACRD_ACRF FAMILY PROTEIN"/>
    <property type="match status" value="1"/>
</dbReference>
<dbReference type="EMBL" id="QYBC01000004">
    <property type="protein sequence ID" value="RYB06461.1"/>
    <property type="molecule type" value="Genomic_DNA"/>
</dbReference>
<proteinExistence type="predicted"/>
<feature type="transmembrane region" description="Helical" evidence="8">
    <location>
        <begin position="1013"/>
        <end position="1035"/>
    </location>
</feature>
<evidence type="ECO:0000313" key="10">
    <source>
        <dbReference type="Proteomes" id="UP000289411"/>
    </source>
</evidence>
<dbReference type="FunFam" id="3.30.70.1430:FF:000001">
    <property type="entry name" value="Efflux pump membrane transporter"/>
    <property type="match status" value="1"/>
</dbReference>
<dbReference type="SUPFAM" id="SSF82866">
    <property type="entry name" value="Multidrug efflux transporter AcrB transmembrane domain"/>
    <property type="match status" value="2"/>
</dbReference>
<feature type="transmembrane region" description="Helical" evidence="8">
    <location>
        <begin position="983"/>
        <end position="1001"/>
    </location>
</feature>
<dbReference type="SUPFAM" id="SSF82714">
    <property type="entry name" value="Multidrug efflux transporter AcrB TolC docking domain, DN and DC subdomains"/>
    <property type="match status" value="2"/>
</dbReference>
<dbReference type="PANTHER" id="PTHR32063">
    <property type="match status" value="1"/>
</dbReference>
<evidence type="ECO:0000256" key="4">
    <source>
        <dbReference type="ARBA" id="ARBA00022519"/>
    </source>
</evidence>
<feature type="transmembrane region" description="Helical" evidence="8">
    <location>
        <begin position="530"/>
        <end position="549"/>
    </location>
</feature>
<dbReference type="Gene3D" id="1.20.1640.10">
    <property type="entry name" value="Multidrug efflux transporter AcrB transmembrane domain"/>
    <property type="match status" value="2"/>
</dbReference>
<feature type="transmembrane region" description="Helical" evidence="8">
    <location>
        <begin position="336"/>
        <end position="353"/>
    </location>
</feature>
<comment type="subcellular location">
    <subcellularLocation>
        <location evidence="1">Cell inner membrane</location>
        <topology evidence="1">Multi-pass membrane protein</topology>
    </subcellularLocation>
</comment>
<dbReference type="PRINTS" id="PR00702">
    <property type="entry name" value="ACRIFLAVINRP"/>
</dbReference>
<feature type="transmembrane region" description="Helical" evidence="8">
    <location>
        <begin position="360"/>
        <end position="381"/>
    </location>
</feature>
<sequence length="1067" mass="112465">MNISAPFILRPIATALLAVAVLLAGIMGYRQLAVSSLPQVDFPTIQVTTQLPGANPDTIAALVTASLERQFGQIPSLAAMSSQSAFGLSQITLQFNLDRDIDAAAQDVQSAINAAASTLPKNLPYPPTYSKVNPADTPVLTLALTSRTVPLRDLSDVADTLLAPRLSQVSGVGHVSVEGNIRPAVRIQADLPRLAAYAISLEDLRAAVVAANVAGSKGSLDGTSQAYTIAANDQIDAAKAYETVVVAYRNNAPVLLRDVARVVEGLENSRVGGWYGGEPAVIIDVQRQPGANVVETVDRVLAELPRLQHSLSAGATLKVVHDSTDTIRASIRDVEFTLVLSGALVVLVVLLFLRTVRATIIAAVALPLSIIATFAVMWAAGFSLDNLSLMALTIGTGFVVDDAIVMIENVVRQIEEGETPLQAALKGAREIGFTVVSLTLSLIAVFIPLLFMTGIVGRMFREFALTLTFAVVVSAVVSLTLTPMMCGRLLRAPRHGAGEPWLMRAAEAPIAWMARGYEATLGWALRRQGLMLLVTLFTLGLTVYLYVIVPKGFLPAQDTGLVDVVLEGSPTASFAEMSRLQGEATEALRHDPAVTGVVAVLGVGTLNPTSNVAHLQLTLTPSDARRENAQRIAERVRAELAGIPGVTAYVKPVQDIQIATTASRSQYQYTLTGTDGAAVTLWSNRLVERLRGDALFAHVAAEVQDGGLRAFVDIDRQKAGRLGVTAQMIDDTLNDAFGQRQISTIYGQSNQYRVILEAAPGSADDPRILDKLYVGVTSGSTTAQVSTGGVTTAATTTAATPGAQVPLVSFATLKRTTAPLAVAHLEQFPAAAISFDLAAGASLGEAVEGIAEAERDIGMPASLVGAFGADAAEFQKSLAGEPWLVLAAVVTIYLVLGVLYESFIHPLTILSTLPSAGVGALLALMATGQELSIVALIGIILLMGIVKKNAIMMIDFATAAEREEGLSPFDAIERACRLRFRPIMMTTLAALFGAIPLALAHGSGAELRVPLGITIIGGLLLSQLLTLYTTPVIYLQMEALGRRFGMGTAAIPDVEAEAAPEIRRAAE</sequence>
<keyword evidence="4" id="KW-0997">Cell inner membrane</keyword>
<dbReference type="Gene3D" id="3.30.70.1320">
    <property type="entry name" value="Multidrug efflux transporter AcrB pore domain like"/>
    <property type="match status" value="1"/>
</dbReference>
<feature type="transmembrane region" description="Helical" evidence="8">
    <location>
        <begin position="883"/>
        <end position="900"/>
    </location>
</feature>
<comment type="caution">
    <text evidence="9">The sequence shown here is derived from an EMBL/GenBank/DDBJ whole genome shotgun (WGS) entry which is preliminary data.</text>
</comment>
<feature type="transmembrane region" description="Helical" evidence="8">
    <location>
        <begin position="931"/>
        <end position="946"/>
    </location>
</feature>
<keyword evidence="6 8" id="KW-1133">Transmembrane helix</keyword>
<dbReference type="AlphaFoldDB" id="A0A4V1RJ06"/>
<reference evidence="9 10" key="1">
    <citation type="submission" date="2018-09" db="EMBL/GenBank/DDBJ databases">
        <authorList>
            <person name="Grouzdev D.S."/>
            <person name="Krutkina M.S."/>
        </authorList>
    </citation>
    <scope>NUCLEOTIDE SEQUENCE [LARGE SCALE GENOMIC DNA]</scope>
    <source>
        <strain evidence="9 10">RmlP001</strain>
    </source>
</reference>
<evidence type="ECO:0000256" key="6">
    <source>
        <dbReference type="ARBA" id="ARBA00022989"/>
    </source>
</evidence>
<evidence type="ECO:0000256" key="8">
    <source>
        <dbReference type="SAM" id="Phobius"/>
    </source>
</evidence>
<reference evidence="9 10" key="2">
    <citation type="submission" date="2019-02" db="EMBL/GenBank/DDBJ databases">
        <title>'Lichenibacterium ramalinii' gen. nov. sp. nov., 'Lichenibacterium minor' gen. nov. sp. nov.</title>
        <authorList>
            <person name="Pankratov T."/>
        </authorList>
    </citation>
    <scope>NUCLEOTIDE SEQUENCE [LARGE SCALE GENOMIC DNA]</scope>
    <source>
        <strain evidence="9 10">RmlP001</strain>
    </source>
</reference>
<keyword evidence="7 8" id="KW-0472">Membrane</keyword>
<dbReference type="SUPFAM" id="SSF82693">
    <property type="entry name" value="Multidrug efflux transporter AcrB pore domain, PN1, PN2, PC1 and PC2 subdomains"/>
    <property type="match status" value="4"/>
</dbReference>
<protein>
    <submittedName>
        <fullName evidence="9">Acriflavine resistance protein B</fullName>
    </submittedName>
</protein>
<dbReference type="RefSeq" id="WP_129218195.1">
    <property type="nucleotide sequence ID" value="NZ_QYBC01000004.1"/>
</dbReference>
<feature type="transmembrane region" description="Helical" evidence="8">
    <location>
        <begin position="463"/>
        <end position="481"/>
    </location>
</feature>
<dbReference type="Gene3D" id="3.30.70.1440">
    <property type="entry name" value="Multidrug efflux transporter AcrB pore domain"/>
    <property type="match status" value="1"/>
</dbReference>
<dbReference type="GO" id="GO:0005886">
    <property type="term" value="C:plasma membrane"/>
    <property type="evidence" value="ECO:0007669"/>
    <property type="project" value="UniProtKB-SubCell"/>
</dbReference>
<evidence type="ECO:0000256" key="3">
    <source>
        <dbReference type="ARBA" id="ARBA00022475"/>
    </source>
</evidence>
<evidence type="ECO:0000256" key="1">
    <source>
        <dbReference type="ARBA" id="ARBA00004429"/>
    </source>
</evidence>
<keyword evidence="10" id="KW-1185">Reference proteome</keyword>
<evidence type="ECO:0000256" key="7">
    <source>
        <dbReference type="ARBA" id="ARBA00023136"/>
    </source>
</evidence>
<dbReference type="Gene3D" id="3.30.2090.10">
    <property type="entry name" value="Multidrug efflux transporter AcrB TolC docking domain, DN and DC subdomains"/>
    <property type="match status" value="2"/>
</dbReference>